<evidence type="ECO:0000256" key="3">
    <source>
        <dbReference type="ARBA" id="ARBA00022490"/>
    </source>
</evidence>
<evidence type="ECO:0000256" key="6">
    <source>
        <dbReference type="ARBA" id="ARBA00022723"/>
    </source>
</evidence>
<dbReference type="NCBIfam" id="NF005710">
    <property type="entry name" value="PRK07522.1"/>
    <property type="match status" value="1"/>
</dbReference>
<dbReference type="InterPro" id="IPR001261">
    <property type="entry name" value="ArgE/DapE_CS"/>
</dbReference>
<evidence type="ECO:0000256" key="7">
    <source>
        <dbReference type="ARBA" id="ARBA00022801"/>
    </source>
</evidence>
<dbReference type="PROSITE" id="PS00759">
    <property type="entry name" value="ARGE_DAPE_CPG2_2"/>
    <property type="match status" value="1"/>
</dbReference>
<dbReference type="AlphaFoldDB" id="A0A918XVZ5"/>
<dbReference type="GO" id="GO:0046872">
    <property type="term" value="F:metal ion binding"/>
    <property type="evidence" value="ECO:0007669"/>
    <property type="project" value="UniProtKB-KW"/>
</dbReference>
<dbReference type="Gene3D" id="3.40.630.10">
    <property type="entry name" value="Zn peptidases"/>
    <property type="match status" value="1"/>
</dbReference>
<organism evidence="11 12">
    <name type="scientific">Thalassobaculum fulvum</name>
    <dbReference type="NCBI Taxonomy" id="1633335"/>
    <lineage>
        <taxon>Bacteria</taxon>
        <taxon>Pseudomonadati</taxon>
        <taxon>Pseudomonadota</taxon>
        <taxon>Alphaproteobacteria</taxon>
        <taxon>Rhodospirillales</taxon>
        <taxon>Thalassobaculaceae</taxon>
        <taxon>Thalassobaculum</taxon>
    </lineage>
</organism>
<dbReference type="InterPro" id="IPR010169">
    <property type="entry name" value="AcOrn-deacetyl"/>
</dbReference>
<gene>
    <name evidence="11" type="ORF">GCM10017083_43110</name>
</gene>
<evidence type="ECO:0000313" key="11">
    <source>
        <dbReference type="EMBL" id="GHD59233.1"/>
    </source>
</evidence>
<keyword evidence="6" id="KW-0479">Metal-binding</keyword>
<protein>
    <submittedName>
        <fullName evidence="11">Acetylornithine deacetylase</fullName>
    </submittedName>
</protein>
<dbReference type="Pfam" id="PF07687">
    <property type="entry name" value="M20_dimer"/>
    <property type="match status" value="1"/>
</dbReference>
<feature type="domain" description="Peptidase M20 dimerisation" evidence="10">
    <location>
        <begin position="179"/>
        <end position="288"/>
    </location>
</feature>
<evidence type="ECO:0000256" key="9">
    <source>
        <dbReference type="ARBA" id="ARBA00023285"/>
    </source>
</evidence>
<comment type="caution">
    <text evidence="11">The sequence shown here is derived from an EMBL/GenBank/DDBJ whole genome shotgun (WGS) entry which is preliminary data.</text>
</comment>
<dbReference type="CDD" id="cd03894">
    <property type="entry name" value="M20_ArgE"/>
    <property type="match status" value="1"/>
</dbReference>
<reference evidence="11" key="1">
    <citation type="journal article" date="2014" name="Int. J. Syst. Evol. Microbiol.">
        <title>Complete genome sequence of Corynebacterium casei LMG S-19264T (=DSM 44701T), isolated from a smear-ripened cheese.</title>
        <authorList>
            <consortium name="US DOE Joint Genome Institute (JGI-PGF)"/>
            <person name="Walter F."/>
            <person name="Albersmeier A."/>
            <person name="Kalinowski J."/>
            <person name="Ruckert C."/>
        </authorList>
    </citation>
    <scope>NUCLEOTIDE SEQUENCE</scope>
    <source>
        <strain evidence="11">KCTC 42651</strain>
    </source>
</reference>
<dbReference type="InterPro" id="IPR050072">
    <property type="entry name" value="Peptidase_M20A"/>
</dbReference>
<keyword evidence="7" id="KW-0378">Hydrolase</keyword>
<evidence type="ECO:0000256" key="2">
    <source>
        <dbReference type="ARBA" id="ARBA00005691"/>
    </source>
</evidence>
<name>A0A918XVZ5_9PROT</name>
<dbReference type="Pfam" id="PF01546">
    <property type="entry name" value="Peptidase_M20"/>
    <property type="match status" value="1"/>
</dbReference>
<dbReference type="SUPFAM" id="SSF55031">
    <property type="entry name" value="Bacterial exopeptidase dimerisation domain"/>
    <property type="match status" value="1"/>
</dbReference>
<dbReference type="GO" id="GO:0008777">
    <property type="term" value="F:acetylornithine deacetylase activity"/>
    <property type="evidence" value="ECO:0007669"/>
    <property type="project" value="TreeGrafter"/>
</dbReference>
<comment type="cofactor">
    <cofactor evidence="1">
        <name>Zn(2+)</name>
        <dbReference type="ChEBI" id="CHEBI:29105"/>
    </cofactor>
</comment>
<evidence type="ECO:0000259" key="10">
    <source>
        <dbReference type="Pfam" id="PF07687"/>
    </source>
</evidence>
<evidence type="ECO:0000256" key="4">
    <source>
        <dbReference type="ARBA" id="ARBA00022571"/>
    </source>
</evidence>
<keyword evidence="4" id="KW-0055">Arginine biosynthesis</keyword>
<dbReference type="NCBIfam" id="TIGR01892">
    <property type="entry name" value="AcOrn-deacetyl"/>
    <property type="match status" value="1"/>
</dbReference>
<dbReference type="PANTHER" id="PTHR43808:SF31">
    <property type="entry name" value="N-ACETYL-L-CITRULLINE DEACETYLASE"/>
    <property type="match status" value="1"/>
</dbReference>
<keyword evidence="5" id="KW-0028">Amino-acid biosynthesis</keyword>
<dbReference type="GO" id="GO:0006526">
    <property type="term" value="P:L-arginine biosynthetic process"/>
    <property type="evidence" value="ECO:0007669"/>
    <property type="project" value="UniProtKB-KW"/>
</dbReference>
<evidence type="ECO:0000256" key="8">
    <source>
        <dbReference type="ARBA" id="ARBA00022833"/>
    </source>
</evidence>
<dbReference type="InterPro" id="IPR011650">
    <property type="entry name" value="Peptidase_M20_dimer"/>
</dbReference>
<accession>A0A918XVZ5</accession>
<sequence length="393" mass="41315">MSAGSEGRLERSIAMIERLVAFDTTSRNSNLALIEDVRDYLAGHGVAVRLTHDETGGKANLWATIGPEAAGGVVLSGHTDVVPVDGQKWTSDPFKVDRRDGRLYGRGTCDMKGFLATALALVPDMAKAKLTVPIHLALSYDEEVGCLGVRGIIKDVTGNLPRPRAVIVGEPTSMQLIGGNKGTRVYHSDITGVPAHSSNPALGASAIDAAARLVGFLGELGREFEADADPLSPFDPPCSTFNVGVIHGGTAHNIVAETCHVTWSVRLVPTDDADAIEARIRRFCADELDPVLKAAAPHAGVVTEMITDVPGLAPDETSAAEALVRHLTGLNASGVVAYGAEAGLFQRAGMPAVIFGPGSIDQAHKADEYVDIDQIDQCADFIGKLIDWAKTAA</sequence>
<dbReference type="InterPro" id="IPR036264">
    <property type="entry name" value="Bact_exopeptidase_dim_dom"/>
</dbReference>
<evidence type="ECO:0000256" key="1">
    <source>
        <dbReference type="ARBA" id="ARBA00001947"/>
    </source>
</evidence>
<dbReference type="Gene3D" id="3.30.70.360">
    <property type="match status" value="1"/>
</dbReference>
<keyword evidence="9" id="KW-0170">Cobalt</keyword>
<dbReference type="PANTHER" id="PTHR43808">
    <property type="entry name" value="ACETYLORNITHINE DEACETYLASE"/>
    <property type="match status" value="1"/>
</dbReference>
<proteinExistence type="inferred from homology"/>
<dbReference type="EMBL" id="BMZS01000011">
    <property type="protein sequence ID" value="GHD59233.1"/>
    <property type="molecule type" value="Genomic_DNA"/>
</dbReference>
<dbReference type="InterPro" id="IPR002933">
    <property type="entry name" value="Peptidase_M20"/>
</dbReference>
<dbReference type="Proteomes" id="UP000630353">
    <property type="component" value="Unassembled WGS sequence"/>
</dbReference>
<evidence type="ECO:0000256" key="5">
    <source>
        <dbReference type="ARBA" id="ARBA00022605"/>
    </source>
</evidence>
<keyword evidence="3" id="KW-0963">Cytoplasm</keyword>
<dbReference type="RefSeq" id="WP_189993550.1">
    <property type="nucleotide sequence ID" value="NZ_BMZS01000011.1"/>
</dbReference>
<keyword evidence="12" id="KW-1185">Reference proteome</keyword>
<keyword evidence="8" id="KW-0862">Zinc</keyword>
<dbReference type="SUPFAM" id="SSF53187">
    <property type="entry name" value="Zn-dependent exopeptidases"/>
    <property type="match status" value="1"/>
</dbReference>
<evidence type="ECO:0000313" key="12">
    <source>
        <dbReference type="Proteomes" id="UP000630353"/>
    </source>
</evidence>
<comment type="similarity">
    <text evidence="2">Belongs to the peptidase M20A family. ArgE subfamily.</text>
</comment>
<reference evidence="11" key="2">
    <citation type="submission" date="2020-09" db="EMBL/GenBank/DDBJ databases">
        <authorList>
            <person name="Sun Q."/>
            <person name="Kim S."/>
        </authorList>
    </citation>
    <scope>NUCLEOTIDE SEQUENCE</scope>
    <source>
        <strain evidence="11">KCTC 42651</strain>
    </source>
</reference>